<dbReference type="GO" id="GO:0015562">
    <property type="term" value="F:efflux transmembrane transporter activity"/>
    <property type="evidence" value="ECO:0007669"/>
    <property type="project" value="InterPro"/>
</dbReference>
<evidence type="ECO:0000313" key="10">
    <source>
        <dbReference type="Proteomes" id="UP000317901"/>
    </source>
</evidence>
<dbReference type="PROSITE" id="PS51257">
    <property type="entry name" value="PROKAR_LIPOPROTEIN"/>
    <property type="match status" value="1"/>
</dbReference>
<keyword evidence="5 8" id="KW-0564">Palmitate</keyword>
<evidence type="ECO:0000256" key="1">
    <source>
        <dbReference type="ARBA" id="ARBA00007613"/>
    </source>
</evidence>
<dbReference type="GO" id="GO:0009279">
    <property type="term" value="C:cell outer membrane"/>
    <property type="evidence" value="ECO:0007669"/>
    <property type="project" value="UniProtKB-SubCell"/>
</dbReference>
<keyword evidence="8" id="KW-0732">Signal</keyword>
<name>A0A5C5PS71_9PSED</name>
<dbReference type="SUPFAM" id="SSF56954">
    <property type="entry name" value="Outer membrane efflux proteins (OEP)"/>
    <property type="match status" value="1"/>
</dbReference>
<evidence type="ECO:0000256" key="4">
    <source>
        <dbReference type="ARBA" id="ARBA00023136"/>
    </source>
</evidence>
<organism evidence="9 10">
    <name type="scientific">Pseudomonas saxonica</name>
    <dbReference type="NCBI Taxonomy" id="2600598"/>
    <lineage>
        <taxon>Bacteria</taxon>
        <taxon>Pseudomonadati</taxon>
        <taxon>Pseudomonadota</taxon>
        <taxon>Gammaproteobacteria</taxon>
        <taxon>Pseudomonadales</taxon>
        <taxon>Pseudomonadaceae</taxon>
        <taxon>Pseudomonas</taxon>
    </lineage>
</organism>
<reference evidence="9 10" key="1">
    <citation type="submission" date="2019-06" db="EMBL/GenBank/DDBJ databases">
        <title>Pseudomonas bimorpha sp. nov. isolated from bovine raw milk and skim milk concentrate.</title>
        <authorList>
            <person name="Hofmann K."/>
            <person name="Huptas C."/>
            <person name="Doll E."/>
            <person name="Scherer S."/>
            <person name="Wenning M."/>
        </authorList>
    </citation>
    <scope>NUCLEOTIDE SEQUENCE [LARGE SCALE GENOMIC DNA]</scope>
    <source>
        <strain evidence="9 10">DSM 108990</strain>
    </source>
</reference>
<comment type="caution">
    <text evidence="9">The sequence shown here is derived from an EMBL/GenBank/DDBJ whole genome shotgun (WGS) entry which is preliminary data.</text>
</comment>
<keyword evidence="7 8" id="KW-0449">Lipoprotein</keyword>
<dbReference type="AlphaFoldDB" id="A0A5C5PS71"/>
<dbReference type="Proteomes" id="UP000317901">
    <property type="component" value="Unassembled WGS sequence"/>
</dbReference>
<accession>A0A5C5PS71</accession>
<protein>
    <submittedName>
        <fullName evidence="9">TolC family protein</fullName>
    </submittedName>
</protein>
<dbReference type="EMBL" id="VFIP01000052">
    <property type="protein sequence ID" value="TWR84311.1"/>
    <property type="molecule type" value="Genomic_DNA"/>
</dbReference>
<dbReference type="Gene3D" id="2.20.200.10">
    <property type="entry name" value="Outer membrane efflux proteins (OEP)"/>
    <property type="match status" value="1"/>
</dbReference>
<keyword evidence="3 8" id="KW-0812">Transmembrane</keyword>
<keyword evidence="6" id="KW-0998">Cell outer membrane</keyword>
<dbReference type="PANTHER" id="PTHR30203:SF25">
    <property type="entry name" value="OUTER MEMBRANE PROTEIN-RELATED"/>
    <property type="match status" value="1"/>
</dbReference>
<dbReference type="InterPro" id="IPR010131">
    <property type="entry name" value="MdtP/NodT-like"/>
</dbReference>
<dbReference type="Gene3D" id="1.20.1600.10">
    <property type="entry name" value="Outer membrane efflux proteins (OEP)"/>
    <property type="match status" value="1"/>
</dbReference>
<dbReference type="PANTHER" id="PTHR30203">
    <property type="entry name" value="OUTER MEMBRANE CATION EFFLUX PROTEIN"/>
    <property type="match status" value="1"/>
</dbReference>
<evidence type="ECO:0000256" key="5">
    <source>
        <dbReference type="ARBA" id="ARBA00023139"/>
    </source>
</evidence>
<dbReference type="Pfam" id="PF02321">
    <property type="entry name" value="OEP"/>
    <property type="match status" value="2"/>
</dbReference>
<keyword evidence="4 8" id="KW-0472">Membrane</keyword>
<feature type="signal peptide" evidence="8">
    <location>
        <begin position="1"/>
        <end position="26"/>
    </location>
</feature>
<evidence type="ECO:0000256" key="8">
    <source>
        <dbReference type="RuleBase" id="RU362097"/>
    </source>
</evidence>
<sequence>MIASKTLTLLCPLLLVGCTLGPDYHAAPDSTLQGTAFQRQVPGTRANTPHVAEWWLALNDPLLNELIDSSLRNSPDLHAAAARLRQARAGLSEKRSDLLPKSSATAAALYTGSGDKNTDATHLYLSGFDASWELDIFGGGRRAVEAASAEADAVQADLADAHVQLAAEVGQAYVGLRDQQQRLHIARESEALERQLLDFTEQRLAQGTASELDRERIATQVETTRAASIALELDVIESLDELAVLSGLPPGALNTRLQQQTALPVLPVTVNIGDPAHLLQQRPDIRAAERRLASSTAQIGERKAAAFPKVSLFGSLSFSASEPGHLLRKDNLSALGVPYLQWNWLDFGRVHAQVTQAEAGRDEALANYRSSVLSALRDADVALARYGNERQRRSTLGRVESSAVRASQLTDQRYRAGTSSVLDWLDAERTRYRAEQDRVHSDGQLIKDYIALQKSLGLGWRTLPARHCCET</sequence>
<dbReference type="OrthoDB" id="9770517at2"/>
<evidence type="ECO:0000256" key="3">
    <source>
        <dbReference type="ARBA" id="ARBA00022692"/>
    </source>
</evidence>
<evidence type="ECO:0000313" key="9">
    <source>
        <dbReference type="EMBL" id="TWR84311.1"/>
    </source>
</evidence>
<evidence type="ECO:0000256" key="2">
    <source>
        <dbReference type="ARBA" id="ARBA00022452"/>
    </source>
</evidence>
<gene>
    <name evidence="9" type="ORF">FJD37_19980</name>
</gene>
<dbReference type="RefSeq" id="WP_146427117.1">
    <property type="nucleotide sequence ID" value="NZ_VFIP01000052.1"/>
</dbReference>
<feature type="chain" id="PRO_5022984177" evidence="8">
    <location>
        <begin position="27"/>
        <end position="471"/>
    </location>
</feature>
<dbReference type="NCBIfam" id="TIGR01845">
    <property type="entry name" value="outer_NodT"/>
    <property type="match status" value="1"/>
</dbReference>
<evidence type="ECO:0000256" key="7">
    <source>
        <dbReference type="ARBA" id="ARBA00023288"/>
    </source>
</evidence>
<comment type="similarity">
    <text evidence="1 8">Belongs to the outer membrane factor (OMF) (TC 1.B.17) family.</text>
</comment>
<evidence type="ECO:0000256" key="6">
    <source>
        <dbReference type="ARBA" id="ARBA00023237"/>
    </source>
</evidence>
<comment type="subcellular location">
    <subcellularLocation>
        <location evidence="8">Cell outer membrane</location>
        <topology evidence="8">Lipid-anchor</topology>
    </subcellularLocation>
</comment>
<dbReference type="InterPro" id="IPR003423">
    <property type="entry name" value="OMP_efflux"/>
</dbReference>
<keyword evidence="2 8" id="KW-1134">Transmembrane beta strand</keyword>
<proteinExistence type="inferred from homology"/>